<evidence type="ECO:0000256" key="1">
    <source>
        <dbReference type="SAM" id="MobiDB-lite"/>
    </source>
</evidence>
<feature type="compositionally biased region" description="Basic residues" evidence="1">
    <location>
        <begin position="50"/>
        <end position="59"/>
    </location>
</feature>
<dbReference type="OrthoDB" id="199488at2"/>
<keyword evidence="3" id="KW-1185">Reference proteome</keyword>
<feature type="compositionally biased region" description="Basic residues" evidence="1">
    <location>
        <begin position="68"/>
        <end position="82"/>
    </location>
</feature>
<reference evidence="2 3" key="1">
    <citation type="journal article" date="2018" name="Syst. Appl. Microbiol.">
        <title>Ereboglobus luteus gen. nov. sp. nov. from cockroach guts, and new insights into the oxygen relationship of the genera Opitutus and Didymococcus (Verrucomicrobia: Opitutaceae).</title>
        <authorList>
            <person name="Tegtmeier D."/>
            <person name="Belitz A."/>
            <person name="Radek R."/>
            <person name="Heimerl T."/>
            <person name="Brune A."/>
        </authorList>
    </citation>
    <scope>NUCLEOTIDE SEQUENCE [LARGE SCALE GENOMIC DNA]</scope>
    <source>
        <strain evidence="2 3">Ho45</strain>
    </source>
</reference>
<gene>
    <name evidence="2" type="ORF">CKA38_09865</name>
</gene>
<evidence type="ECO:0008006" key="4">
    <source>
        <dbReference type="Google" id="ProtNLM"/>
    </source>
</evidence>
<dbReference type="AlphaFoldDB" id="A0A2U8E3N3"/>
<proteinExistence type="predicted"/>
<name>A0A2U8E3N3_9BACT</name>
<dbReference type="EMBL" id="CP023004">
    <property type="protein sequence ID" value="AWI09508.1"/>
    <property type="molecule type" value="Genomic_DNA"/>
</dbReference>
<sequence length="129" mass="13635">MANDIKNEIAATKAKLAELEKFQKIQGKLAGLPAAYGFSDVDSFIKALKRAGGSKKPGRPAKGAKVAKAPKAKKGKKGKRARITPEVKDQVKALVAGGKTGAEIAKSLGISLPSVQNIKKEFGLVKKRR</sequence>
<dbReference type="Proteomes" id="UP000244896">
    <property type="component" value="Chromosome"/>
</dbReference>
<organism evidence="2 3">
    <name type="scientific">Ereboglobus luteus</name>
    <dbReference type="NCBI Taxonomy" id="1796921"/>
    <lineage>
        <taxon>Bacteria</taxon>
        <taxon>Pseudomonadati</taxon>
        <taxon>Verrucomicrobiota</taxon>
        <taxon>Opitutia</taxon>
        <taxon>Opitutales</taxon>
        <taxon>Opitutaceae</taxon>
        <taxon>Ereboglobus</taxon>
    </lineage>
</organism>
<feature type="region of interest" description="Disordered" evidence="1">
    <location>
        <begin position="50"/>
        <end position="82"/>
    </location>
</feature>
<evidence type="ECO:0000313" key="2">
    <source>
        <dbReference type="EMBL" id="AWI09508.1"/>
    </source>
</evidence>
<protein>
    <recommendedName>
        <fullName evidence="4">Resolvase HTH domain-containing protein</fullName>
    </recommendedName>
</protein>
<dbReference type="RefSeq" id="WP_108825317.1">
    <property type="nucleotide sequence ID" value="NZ_CP023004.1"/>
</dbReference>
<dbReference type="Gene3D" id="1.10.10.60">
    <property type="entry name" value="Homeodomain-like"/>
    <property type="match status" value="1"/>
</dbReference>
<accession>A0A2U8E3N3</accession>
<evidence type="ECO:0000313" key="3">
    <source>
        <dbReference type="Proteomes" id="UP000244896"/>
    </source>
</evidence>
<dbReference type="KEGG" id="elut:CKA38_09865"/>